<organism evidence="2 3">
    <name type="scientific">Pseudotabrizicola algicola</name>
    <dbReference type="NCBI Taxonomy" id="2709381"/>
    <lineage>
        <taxon>Bacteria</taxon>
        <taxon>Pseudomonadati</taxon>
        <taxon>Pseudomonadota</taxon>
        <taxon>Alphaproteobacteria</taxon>
        <taxon>Rhodobacterales</taxon>
        <taxon>Paracoccaceae</taxon>
        <taxon>Pseudotabrizicola</taxon>
    </lineage>
</organism>
<comment type="caution">
    <text evidence="2">The sequence shown here is derived from an EMBL/GenBank/DDBJ whole genome shotgun (WGS) entry which is preliminary data.</text>
</comment>
<dbReference type="GO" id="GO:0016740">
    <property type="term" value="F:transferase activity"/>
    <property type="evidence" value="ECO:0007669"/>
    <property type="project" value="UniProtKB-KW"/>
</dbReference>
<dbReference type="SUPFAM" id="SSF56112">
    <property type="entry name" value="Protein kinase-like (PK-like)"/>
    <property type="match status" value="1"/>
</dbReference>
<protein>
    <submittedName>
        <fullName evidence="2">Phosphotransferase</fullName>
    </submittedName>
</protein>
<evidence type="ECO:0000259" key="1">
    <source>
        <dbReference type="Pfam" id="PF01636"/>
    </source>
</evidence>
<dbReference type="AlphaFoldDB" id="A0A6B3RJC7"/>
<feature type="domain" description="Aminoglycoside phosphotransferase" evidence="1">
    <location>
        <begin position="22"/>
        <end position="265"/>
    </location>
</feature>
<name>A0A6B3RJC7_9RHOB</name>
<dbReference type="InterPro" id="IPR011009">
    <property type="entry name" value="Kinase-like_dom_sf"/>
</dbReference>
<evidence type="ECO:0000313" key="3">
    <source>
        <dbReference type="Proteomes" id="UP000481421"/>
    </source>
</evidence>
<gene>
    <name evidence="2" type="ORF">G3572_07920</name>
</gene>
<dbReference type="Gene3D" id="3.90.1200.10">
    <property type="match status" value="1"/>
</dbReference>
<dbReference type="EMBL" id="JAAIKE010000002">
    <property type="protein sequence ID" value="NEX46127.1"/>
    <property type="molecule type" value="Genomic_DNA"/>
</dbReference>
<accession>A0A6B3RJC7</accession>
<sequence length="304" mass="32478">MSEAEIAAGLWGGRIVRALRLRENEVYELALPGGRRGALRLHRRGYQSAAAIRSELWWCAALADAGLPVPAAVALAEGEPLAVLPSGRLASVVDWVEGAPLGEAGVPLQGPVAAQAAQLFALGRLLAQVHAVTDALALPGWFERPRWDHDGLVGEAPFWGRFWEHPALGPVEAGLLAEARLWLAGRLARHQGATGLIHADVLRENILVNGSSLSLIDFDDSGFGYRLYDLGTVLSQNLYEPGYAELRAALCEGYGLSDPAEVDAFTLARTLASVGWAAPRLPPDDPVHARHIARAVMFANACMA</sequence>
<dbReference type="Proteomes" id="UP000481421">
    <property type="component" value="Unassembled WGS sequence"/>
</dbReference>
<dbReference type="RefSeq" id="WP_164610534.1">
    <property type="nucleotide sequence ID" value="NZ_JAAIKE010000002.1"/>
</dbReference>
<dbReference type="Pfam" id="PF01636">
    <property type="entry name" value="APH"/>
    <property type="match status" value="1"/>
</dbReference>
<proteinExistence type="predicted"/>
<keyword evidence="2" id="KW-0808">Transferase</keyword>
<dbReference type="InterPro" id="IPR002575">
    <property type="entry name" value="Aminoglycoside_PTrfase"/>
</dbReference>
<keyword evidence="3" id="KW-1185">Reference proteome</keyword>
<reference evidence="2 3" key="1">
    <citation type="submission" date="2020-02" db="EMBL/GenBank/DDBJ databases">
        <title>Rhodobacter algicola sp. nov., isolated from microalga culture.</title>
        <authorList>
            <person name="Park C.-Y."/>
        </authorList>
    </citation>
    <scope>NUCLEOTIDE SEQUENCE [LARGE SCALE GENOMIC DNA]</scope>
    <source>
        <strain evidence="2 3">ETT8</strain>
    </source>
</reference>
<evidence type="ECO:0000313" key="2">
    <source>
        <dbReference type="EMBL" id="NEX46127.1"/>
    </source>
</evidence>